<evidence type="ECO:0000313" key="1">
    <source>
        <dbReference type="EMBL" id="OZI23617.1"/>
    </source>
</evidence>
<protein>
    <recommendedName>
        <fullName evidence="3">DUF3168 domain-containing protein</fullName>
    </recommendedName>
</protein>
<dbReference type="RefSeq" id="WP_094846587.1">
    <property type="nucleotide sequence ID" value="NZ_NEVJ01000002.1"/>
</dbReference>
<dbReference type="InterPro" id="IPR021508">
    <property type="entry name" value="Gp17-like"/>
</dbReference>
<dbReference type="Proteomes" id="UP000216857">
    <property type="component" value="Unassembled WGS sequence"/>
</dbReference>
<evidence type="ECO:0000313" key="2">
    <source>
        <dbReference type="Proteomes" id="UP000216857"/>
    </source>
</evidence>
<dbReference type="OrthoDB" id="8612771at2"/>
<name>A0A261RFQ6_9BORD</name>
<dbReference type="Pfam" id="PF11367">
    <property type="entry name" value="Tail_completion_gp17"/>
    <property type="match status" value="1"/>
</dbReference>
<proteinExistence type="predicted"/>
<comment type="caution">
    <text evidence="1">The sequence shown here is derived from an EMBL/GenBank/DDBJ whole genome shotgun (WGS) entry which is preliminary data.</text>
</comment>
<keyword evidence="2" id="KW-1185">Reference proteome</keyword>
<sequence>MLESIMVEVVGPLVSQRVFPDTAPANTPLPFVIYQKVGGVEPVFIDGMLPDKENARVQVVVWARKRSEASILMRGIKAALCGPPTLAVPAGADIARNDETPGFRGAQQDFSIWYTAL</sequence>
<dbReference type="EMBL" id="NEVJ01000002">
    <property type="protein sequence ID" value="OZI23617.1"/>
    <property type="molecule type" value="Genomic_DNA"/>
</dbReference>
<gene>
    <name evidence="1" type="ORF">CAL26_09250</name>
</gene>
<accession>A0A261RFQ6</accession>
<organism evidence="1 2">
    <name type="scientific">Bordetella genomosp. 9</name>
    <dbReference type="NCBI Taxonomy" id="1416803"/>
    <lineage>
        <taxon>Bacteria</taxon>
        <taxon>Pseudomonadati</taxon>
        <taxon>Pseudomonadota</taxon>
        <taxon>Betaproteobacteria</taxon>
        <taxon>Burkholderiales</taxon>
        <taxon>Alcaligenaceae</taxon>
        <taxon>Bordetella</taxon>
    </lineage>
</organism>
<reference evidence="1" key="1">
    <citation type="submission" date="2017-05" db="EMBL/GenBank/DDBJ databases">
        <title>Complete and WGS of Bordetella genogroups.</title>
        <authorList>
            <person name="Spilker T."/>
            <person name="Lipuma J."/>
        </authorList>
    </citation>
    <scope>NUCLEOTIDE SEQUENCE</scope>
    <source>
        <strain evidence="1">AU21707</strain>
    </source>
</reference>
<evidence type="ECO:0008006" key="3">
    <source>
        <dbReference type="Google" id="ProtNLM"/>
    </source>
</evidence>
<dbReference type="AlphaFoldDB" id="A0A261RFQ6"/>